<protein>
    <submittedName>
        <fullName evidence="5">GntR family transcriptional regulator</fullName>
    </submittedName>
</protein>
<dbReference type="AlphaFoldDB" id="A0A6B2JTY2"/>
<dbReference type="InterPro" id="IPR036388">
    <property type="entry name" value="WH-like_DNA-bd_sf"/>
</dbReference>
<evidence type="ECO:0000259" key="4">
    <source>
        <dbReference type="PROSITE" id="PS50949"/>
    </source>
</evidence>
<keyword evidence="1" id="KW-0805">Transcription regulation</keyword>
<dbReference type="InterPro" id="IPR036390">
    <property type="entry name" value="WH_DNA-bd_sf"/>
</dbReference>
<reference evidence="5 6" key="1">
    <citation type="submission" date="2020-02" db="EMBL/GenBank/DDBJ databases">
        <title>Pseudoroseicyclus tamarix, sp. nov., isolated from offshore sediment of a Tamarix chinensis forest.</title>
        <authorList>
            <person name="Gai Y."/>
        </authorList>
    </citation>
    <scope>NUCLEOTIDE SEQUENCE [LARGE SCALE GENOMIC DNA]</scope>
    <source>
        <strain evidence="5 6">CLL3-39</strain>
    </source>
</reference>
<dbReference type="SUPFAM" id="SSF46785">
    <property type="entry name" value="Winged helix' DNA-binding domain"/>
    <property type="match status" value="1"/>
</dbReference>
<dbReference type="GO" id="GO:0003700">
    <property type="term" value="F:DNA-binding transcription factor activity"/>
    <property type="evidence" value="ECO:0007669"/>
    <property type="project" value="InterPro"/>
</dbReference>
<gene>
    <name evidence="5" type="ORF">GZA08_03640</name>
</gene>
<dbReference type="SMART" id="SM00895">
    <property type="entry name" value="FCD"/>
    <property type="match status" value="1"/>
</dbReference>
<feature type="domain" description="HTH gntR-type" evidence="4">
    <location>
        <begin position="44"/>
        <end position="111"/>
    </location>
</feature>
<dbReference type="PROSITE" id="PS50949">
    <property type="entry name" value="HTH_GNTR"/>
    <property type="match status" value="1"/>
</dbReference>
<dbReference type="InterPro" id="IPR000524">
    <property type="entry name" value="Tscrpt_reg_HTH_GntR"/>
</dbReference>
<dbReference type="SUPFAM" id="SSF48008">
    <property type="entry name" value="GntR ligand-binding domain-like"/>
    <property type="match status" value="1"/>
</dbReference>
<comment type="caution">
    <text evidence="5">The sequence shown here is derived from an EMBL/GenBank/DDBJ whole genome shotgun (WGS) entry which is preliminary data.</text>
</comment>
<dbReference type="InterPro" id="IPR011711">
    <property type="entry name" value="GntR_C"/>
</dbReference>
<keyword evidence="2" id="KW-0238">DNA-binding</keyword>
<evidence type="ECO:0000256" key="3">
    <source>
        <dbReference type="ARBA" id="ARBA00023163"/>
    </source>
</evidence>
<keyword evidence="3" id="KW-0804">Transcription</keyword>
<dbReference type="Gene3D" id="1.20.120.530">
    <property type="entry name" value="GntR ligand-binding domain-like"/>
    <property type="match status" value="1"/>
</dbReference>
<dbReference type="SMART" id="SM00345">
    <property type="entry name" value="HTH_GNTR"/>
    <property type="match status" value="1"/>
</dbReference>
<proteinExistence type="predicted"/>
<name>A0A6B2JTY2_9RHOB</name>
<evidence type="ECO:0000313" key="5">
    <source>
        <dbReference type="EMBL" id="NDV00059.1"/>
    </source>
</evidence>
<dbReference type="Gene3D" id="1.10.10.10">
    <property type="entry name" value="Winged helix-like DNA-binding domain superfamily/Winged helix DNA-binding domain"/>
    <property type="match status" value="1"/>
</dbReference>
<evidence type="ECO:0000256" key="2">
    <source>
        <dbReference type="ARBA" id="ARBA00023125"/>
    </source>
</evidence>
<dbReference type="EMBL" id="JAAGAB010000001">
    <property type="protein sequence ID" value="NDV00059.1"/>
    <property type="molecule type" value="Genomic_DNA"/>
</dbReference>
<organism evidence="5 6">
    <name type="scientific">Pseudoroseicyclus tamaricis</name>
    <dbReference type="NCBI Taxonomy" id="2705421"/>
    <lineage>
        <taxon>Bacteria</taxon>
        <taxon>Pseudomonadati</taxon>
        <taxon>Pseudomonadota</taxon>
        <taxon>Alphaproteobacteria</taxon>
        <taxon>Rhodobacterales</taxon>
        <taxon>Paracoccaceae</taxon>
        <taxon>Pseudoroseicyclus</taxon>
    </lineage>
</organism>
<dbReference type="Pfam" id="PF00392">
    <property type="entry name" value="GntR"/>
    <property type="match status" value="1"/>
</dbReference>
<dbReference type="InterPro" id="IPR008920">
    <property type="entry name" value="TF_FadR/GntR_C"/>
</dbReference>
<dbReference type="Pfam" id="PF07729">
    <property type="entry name" value="FCD"/>
    <property type="match status" value="1"/>
</dbReference>
<dbReference type="Proteomes" id="UP000474757">
    <property type="component" value="Unassembled WGS sequence"/>
</dbReference>
<evidence type="ECO:0000256" key="1">
    <source>
        <dbReference type="ARBA" id="ARBA00023015"/>
    </source>
</evidence>
<sequence length="255" mass="28812">MILHLTFDILSVLTSGLSRTLIGRRTGVAVATERAGRGSLVRPASIVDGVHERIYERLMSLEIPPGARLPIDGLARELDVSQTPVREALARLEREGLVRKAHLIGYSAAPQLTHKQFDDLYKFRLMVEPESARQACLNLTPELLHRLELSAADMEKGEQPVDRNSRYSRFARADAQFHEEILKIADNETVRQALTDQHVHLHIFRLMFHSRVTQEALEEHERLLEAFRAGDADAAHAAMHDHIARSRDRLAAAFE</sequence>
<dbReference type="PANTHER" id="PTHR43537">
    <property type="entry name" value="TRANSCRIPTIONAL REGULATOR, GNTR FAMILY"/>
    <property type="match status" value="1"/>
</dbReference>
<accession>A0A6B2JTY2</accession>
<dbReference type="PANTHER" id="PTHR43537:SF24">
    <property type="entry name" value="GLUCONATE OPERON TRANSCRIPTIONAL REPRESSOR"/>
    <property type="match status" value="1"/>
</dbReference>
<dbReference type="GO" id="GO:0003677">
    <property type="term" value="F:DNA binding"/>
    <property type="evidence" value="ECO:0007669"/>
    <property type="project" value="UniProtKB-KW"/>
</dbReference>
<evidence type="ECO:0000313" key="6">
    <source>
        <dbReference type="Proteomes" id="UP000474757"/>
    </source>
</evidence>
<keyword evidence="6" id="KW-1185">Reference proteome</keyword>